<dbReference type="Proteomes" id="UP000432015">
    <property type="component" value="Unassembled WGS sequence"/>
</dbReference>
<accession>A0A7K1L3H5</accession>
<dbReference type="RefSeq" id="WP_156218178.1">
    <property type="nucleotide sequence ID" value="NZ_WOFH01000007.1"/>
</dbReference>
<comment type="caution">
    <text evidence="1">The sequence shown here is derived from an EMBL/GenBank/DDBJ whole genome shotgun (WGS) entry which is preliminary data.</text>
</comment>
<proteinExistence type="predicted"/>
<protein>
    <submittedName>
        <fullName evidence="1">Uncharacterized protein</fullName>
    </submittedName>
</protein>
<gene>
    <name evidence="1" type="ORF">GNZ18_20620</name>
</gene>
<evidence type="ECO:0000313" key="1">
    <source>
        <dbReference type="EMBL" id="MUN38988.1"/>
    </source>
</evidence>
<evidence type="ECO:0000313" key="2">
    <source>
        <dbReference type="Proteomes" id="UP000432015"/>
    </source>
</evidence>
<reference evidence="1 2" key="1">
    <citation type="submission" date="2019-11" db="EMBL/GenBank/DDBJ databases">
        <authorList>
            <person name="Cao P."/>
        </authorList>
    </citation>
    <scope>NUCLEOTIDE SEQUENCE [LARGE SCALE GENOMIC DNA]</scope>
    <source>
        <strain evidence="1 2">NEAU-AAG5</strain>
    </source>
</reference>
<organism evidence="1 2">
    <name type="scientific">Actinomadura litoris</name>
    <dbReference type="NCBI Taxonomy" id="2678616"/>
    <lineage>
        <taxon>Bacteria</taxon>
        <taxon>Bacillati</taxon>
        <taxon>Actinomycetota</taxon>
        <taxon>Actinomycetes</taxon>
        <taxon>Streptosporangiales</taxon>
        <taxon>Thermomonosporaceae</taxon>
        <taxon>Actinomadura</taxon>
    </lineage>
</organism>
<name>A0A7K1L3H5_9ACTN</name>
<keyword evidence="2" id="KW-1185">Reference proteome</keyword>
<dbReference type="EMBL" id="WOFH01000007">
    <property type="protein sequence ID" value="MUN38988.1"/>
    <property type="molecule type" value="Genomic_DNA"/>
</dbReference>
<sequence length="150" mass="15424">MSDAEPAVIQAGGVFLPASVCEPLWRVLRAELARHRADGGRVRPDVAAALVALRAAGLAYVSANGLTARTSSDIGASSPSDAALVTTGGLAGRLGVSERHARRLARQAGIAPAGRGLWLAEDAAALVAARRTDARRDSFPALPPRRDGAE</sequence>
<dbReference type="AlphaFoldDB" id="A0A7K1L3H5"/>